<keyword evidence="2" id="KW-1185">Reference proteome</keyword>
<dbReference type="RefSeq" id="WP_269444467.1">
    <property type="nucleotide sequence ID" value="NZ_CP097463.1"/>
</dbReference>
<name>A0ABY7K078_9ACTN</name>
<evidence type="ECO:0000313" key="1">
    <source>
        <dbReference type="EMBL" id="WAX57918.1"/>
    </source>
</evidence>
<organism evidence="1 2">
    <name type="scientific">Jatrophihabitans cynanchi</name>
    <dbReference type="NCBI Taxonomy" id="2944128"/>
    <lineage>
        <taxon>Bacteria</taxon>
        <taxon>Bacillati</taxon>
        <taxon>Actinomycetota</taxon>
        <taxon>Actinomycetes</taxon>
        <taxon>Jatrophihabitantales</taxon>
        <taxon>Jatrophihabitantaceae</taxon>
        <taxon>Jatrophihabitans</taxon>
    </lineage>
</organism>
<reference evidence="1" key="1">
    <citation type="submission" date="2022-05" db="EMBL/GenBank/DDBJ databases">
        <title>Jatrophihabitans sp. SB3-54 whole genome sequence.</title>
        <authorList>
            <person name="Suh M.K."/>
            <person name="Eom M.K."/>
            <person name="Kim J.S."/>
            <person name="Kim H.S."/>
            <person name="Do H.E."/>
            <person name="Shin Y.K."/>
            <person name="Lee J.-S."/>
        </authorList>
    </citation>
    <scope>NUCLEOTIDE SEQUENCE</scope>
    <source>
        <strain evidence="1">SB3-54</strain>
    </source>
</reference>
<dbReference type="EMBL" id="CP097463">
    <property type="protein sequence ID" value="WAX57918.1"/>
    <property type="molecule type" value="Genomic_DNA"/>
</dbReference>
<sequence length="277" mass="30634">MTEFAKPAYPLILTRKDWDKKKGVIAKMAGKTGIGEQCDKVFALYNAVHWDRLDLPARRRVVLQNWKDDSYTKANWEKLVKEAMAEVTGNMAKLSAELYKLRDLCTKTAANFKKLKAIPSSSTQHVLTMAKTADHLGVQLNKNSMGGVLSALNKEFLAEVKMKFIDPMWPGIRTYANRHANLMAEIKRTPTPDKLNSDGRTGIRDLTTGLGNIAKLGERGWGPKNDAARTLCTQLTPWANSQSGLVEPGASAQDVLAEVAKIEPIFNRALQLVAAAR</sequence>
<gene>
    <name evidence="1" type="ORF">M6B22_03920</name>
</gene>
<dbReference type="Proteomes" id="UP001164693">
    <property type="component" value="Chromosome"/>
</dbReference>
<evidence type="ECO:0000313" key="2">
    <source>
        <dbReference type="Proteomes" id="UP001164693"/>
    </source>
</evidence>
<accession>A0ABY7K078</accession>
<proteinExistence type="predicted"/>
<protein>
    <submittedName>
        <fullName evidence="1">Uncharacterized protein</fullName>
    </submittedName>
</protein>